<dbReference type="SUPFAM" id="SSF117100">
    <property type="entry name" value="Beta-galactosidase LacA, domain 3"/>
    <property type="match status" value="1"/>
</dbReference>
<dbReference type="Pfam" id="PF01301">
    <property type="entry name" value="Glyco_hydro_35"/>
    <property type="match status" value="1"/>
</dbReference>
<evidence type="ECO:0000256" key="5">
    <source>
        <dbReference type="ARBA" id="ARBA00022801"/>
    </source>
</evidence>
<evidence type="ECO:0000256" key="1">
    <source>
        <dbReference type="ARBA" id="ARBA00001412"/>
    </source>
</evidence>
<reference evidence="12 13" key="1">
    <citation type="submission" date="2015-10" db="EMBL/GenBank/DDBJ databases">
        <title>Full genome of DAOMC 229536 Phialocephala scopiformis, a fungal endophyte of spruce producing the potent anti-insectan compound rugulosin.</title>
        <authorList>
            <consortium name="DOE Joint Genome Institute"/>
            <person name="Walker A.K."/>
            <person name="Frasz S.L."/>
            <person name="Seifert K.A."/>
            <person name="Miller J.D."/>
            <person name="Mondo S.J."/>
            <person name="Labutti K."/>
            <person name="Lipzen A."/>
            <person name="Dockter R."/>
            <person name="Kennedy M."/>
            <person name="Grigoriev I.V."/>
            <person name="Spatafora J.W."/>
        </authorList>
    </citation>
    <scope>NUCLEOTIDE SEQUENCE [LARGE SCALE GENOMIC DNA]</scope>
    <source>
        <strain evidence="12 13">CBS 120377</strain>
    </source>
</reference>
<comment type="similarity">
    <text evidence="2 9">Belongs to the glycosyl hydrolase 35 family.</text>
</comment>
<dbReference type="SUPFAM" id="SSF49785">
    <property type="entry name" value="Galactose-binding domain-like"/>
    <property type="match status" value="2"/>
</dbReference>
<dbReference type="FunFam" id="2.60.120.260:FF:000065">
    <property type="entry name" value="Beta-galactosidase A"/>
    <property type="match status" value="1"/>
</dbReference>
<evidence type="ECO:0000259" key="11">
    <source>
        <dbReference type="SMART" id="SM01029"/>
    </source>
</evidence>
<evidence type="ECO:0000313" key="12">
    <source>
        <dbReference type="EMBL" id="KUJ12477.1"/>
    </source>
</evidence>
<dbReference type="InterPro" id="IPR019801">
    <property type="entry name" value="Glyco_hydro_35_CS"/>
</dbReference>
<dbReference type="GO" id="GO:0005975">
    <property type="term" value="P:carbohydrate metabolic process"/>
    <property type="evidence" value="ECO:0007669"/>
    <property type="project" value="InterPro"/>
</dbReference>
<evidence type="ECO:0000256" key="2">
    <source>
        <dbReference type="ARBA" id="ARBA00009809"/>
    </source>
</evidence>
<dbReference type="GeneID" id="28827502"/>
<dbReference type="Gene3D" id="2.102.20.10">
    <property type="entry name" value="Beta-galactosidase, domain 2"/>
    <property type="match status" value="1"/>
</dbReference>
<dbReference type="InterPro" id="IPR037110">
    <property type="entry name" value="Betagal_dom2_sf"/>
</dbReference>
<dbReference type="InterPro" id="IPR017853">
    <property type="entry name" value="GH"/>
</dbReference>
<protein>
    <recommendedName>
        <fullName evidence="3 8">Beta-galactosidase</fullName>
        <ecNumber evidence="3 8">3.2.1.23</ecNumber>
    </recommendedName>
</protein>
<evidence type="ECO:0000256" key="3">
    <source>
        <dbReference type="ARBA" id="ARBA00012756"/>
    </source>
</evidence>
<evidence type="ECO:0000313" key="13">
    <source>
        <dbReference type="Proteomes" id="UP000070700"/>
    </source>
</evidence>
<feature type="domain" description="Beta-galactosidase" evidence="11">
    <location>
        <begin position="405"/>
        <end position="582"/>
    </location>
</feature>
<dbReference type="SMART" id="SM01029">
    <property type="entry name" value="BetaGal_dom2"/>
    <property type="match status" value="1"/>
</dbReference>
<dbReference type="Gene3D" id="3.20.20.80">
    <property type="entry name" value="Glycosidases"/>
    <property type="match status" value="1"/>
</dbReference>
<organism evidence="12 13">
    <name type="scientific">Mollisia scopiformis</name>
    <name type="common">Conifer needle endophyte fungus</name>
    <name type="synonym">Phialocephala scopiformis</name>
    <dbReference type="NCBI Taxonomy" id="149040"/>
    <lineage>
        <taxon>Eukaryota</taxon>
        <taxon>Fungi</taxon>
        <taxon>Dikarya</taxon>
        <taxon>Ascomycota</taxon>
        <taxon>Pezizomycotina</taxon>
        <taxon>Leotiomycetes</taxon>
        <taxon>Helotiales</taxon>
        <taxon>Mollisiaceae</taxon>
        <taxon>Mollisia</taxon>
    </lineage>
</organism>
<dbReference type="FunFam" id="3.20.20.80:FF:000040">
    <property type="entry name" value="Beta-galactosidase A"/>
    <property type="match status" value="1"/>
</dbReference>
<dbReference type="PROSITE" id="PS01182">
    <property type="entry name" value="GLYCOSYL_HYDROL_F35"/>
    <property type="match status" value="1"/>
</dbReference>
<keyword evidence="6" id="KW-0325">Glycoprotein</keyword>
<evidence type="ECO:0000256" key="8">
    <source>
        <dbReference type="RuleBase" id="RU000675"/>
    </source>
</evidence>
<dbReference type="GO" id="GO:0004565">
    <property type="term" value="F:beta-galactosidase activity"/>
    <property type="evidence" value="ECO:0007669"/>
    <property type="project" value="UniProtKB-EC"/>
</dbReference>
<dbReference type="InterPro" id="IPR025972">
    <property type="entry name" value="BetaGal_dom3"/>
</dbReference>
<proteinExistence type="inferred from homology"/>
<gene>
    <name evidence="12" type="ORF">LY89DRAFT_709663</name>
</gene>
<evidence type="ECO:0000256" key="9">
    <source>
        <dbReference type="RuleBase" id="RU003679"/>
    </source>
</evidence>
<evidence type="ECO:0000256" key="6">
    <source>
        <dbReference type="ARBA" id="ARBA00023180"/>
    </source>
</evidence>
<dbReference type="SUPFAM" id="SSF51445">
    <property type="entry name" value="(Trans)glycosidases"/>
    <property type="match status" value="1"/>
</dbReference>
<dbReference type="Proteomes" id="UP000070700">
    <property type="component" value="Unassembled WGS sequence"/>
</dbReference>
<keyword evidence="5 8" id="KW-0378">Hydrolase</keyword>
<dbReference type="Pfam" id="PF13364">
    <property type="entry name" value="BetaGal_ABD2"/>
    <property type="match status" value="2"/>
</dbReference>
<dbReference type="InterPro" id="IPR008979">
    <property type="entry name" value="Galactose-bd-like_sf"/>
</dbReference>
<name>A0A194WY01_MOLSC</name>
<dbReference type="Pfam" id="PF10435">
    <property type="entry name" value="BetaGal_dom2"/>
    <property type="match status" value="1"/>
</dbReference>
<dbReference type="RefSeq" id="XP_018066832.1">
    <property type="nucleotide sequence ID" value="XM_018217776.1"/>
</dbReference>
<evidence type="ECO:0000256" key="7">
    <source>
        <dbReference type="ARBA" id="ARBA00023295"/>
    </source>
</evidence>
<dbReference type="Gene3D" id="2.60.120.260">
    <property type="entry name" value="Galactose-binding domain-like"/>
    <property type="match status" value="2"/>
</dbReference>
<comment type="catalytic activity">
    <reaction evidence="1 8">
        <text>Hydrolysis of terminal non-reducing beta-D-galactose residues in beta-D-galactosides.</text>
        <dbReference type="EC" id="3.2.1.23"/>
    </reaction>
</comment>
<dbReference type="InParanoid" id="A0A194WY01"/>
<dbReference type="SUPFAM" id="SSF51011">
    <property type="entry name" value="Glycosyl hydrolase domain"/>
    <property type="match status" value="1"/>
</dbReference>
<evidence type="ECO:0000256" key="4">
    <source>
        <dbReference type="ARBA" id="ARBA00022729"/>
    </source>
</evidence>
<dbReference type="PRINTS" id="PR00742">
    <property type="entry name" value="GLHYDRLASE35"/>
</dbReference>
<dbReference type="Gene3D" id="2.60.390.10">
    <property type="entry name" value="Beta-galactosidase, domain 3"/>
    <property type="match status" value="1"/>
</dbReference>
<dbReference type="InterPro" id="IPR018954">
    <property type="entry name" value="Betagal_dom2"/>
</dbReference>
<evidence type="ECO:0000256" key="10">
    <source>
        <dbReference type="SAM" id="SignalP"/>
    </source>
</evidence>
<accession>A0A194WY01</accession>
<sequence>MWLSRGLLLLTLVQTGFGLQNWNIRRESVLLQNIVTYDEHSLLVHGQRIFIFGGEFHPFRLPVPDLWLDIFQKIKAMGYNTVSFYVNWALIEGEPGVYRADGIFALEPFFEAATTAGVYLIARPGPYINAEASGGGYPGWLQRVPGLLRTKATTYVEATALYIKTVGEIIAKAQITNGGPVILFQPENEYYNANLNTGTCDNYTSYDRPYNDCDADYMQGLLDMYRAAGIVLPFIDNDSSAPSKGGIFAPEWRIDNSSKGDADIWGHDSYPLGFNCSNPTVWPDGYLYTIGYERQQTLSPSRFEAITEFQGGTFDQWGGTGYEKCIQMYNEEFERVFMKNNFASAPGLINVYMTFGGTSWGNMAWSQAYSSYDYASAIAEDRTLTREKYSELKLEANFLRVTPAYSNSSVQNLTTELYTNNAAVAVTPLIGNGTSTNLYIMRHSNYSENSSLAYKFIANTTEGYFTVPNLGGNLTLSGRDSKWHVTNYQFGSHSLIYSTAEIFTWKEYKSLTLLIVYGGPGETHEIAISTNLTSNQLEGPKISTTSGNGSLILNWETSTTRRVIQIGDIFVYIFDRNSAYNLWVMDFESLGLWGNYSANVGNTTSAVVVDAGYLIRNAEFDRAGLYIEGDLNSTVPLKIIGAPESAQSLFFNGAELEYSSNPVTNEWSTILKYETPTIEILDLDTLEWKFIDNLPELQPDYDDSLWTLADHTTTNNTRRPLLTPTCIFASDYGYNSGGVLIYRGHFTANGNETSLWLATQGGMAYGSSVWLNSTYLGSTIDSPSYTQLNNTYNFTTSPGKSYVFTILVVNMGFEENPDPGADQMKEPRGILDYEFQGRNKTTITWKLTGNFGGEQYPDKDRGPMNEGGLFAERQAFTQPFPPSESWEAGAGFWTAGFELDLPYGYDIPLSFDVEPSVTNGTLDAFRAWIWVNGYQYGRYINHIGPQTNFPVPQGILNYHGMNWVSVEIWAQQETGAKLANFTLTAGVPVLTSLKTPRMAPMPSFTPRLGSY</sequence>
<dbReference type="AlphaFoldDB" id="A0A194WY01"/>
<dbReference type="Pfam" id="PF13363">
    <property type="entry name" value="BetaGal_dom3"/>
    <property type="match status" value="1"/>
</dbReference>
<feature type="signal peptide" evidence="10">
    <location>
        <begin position="1"/>
        <end position="18"/>
    </location>
</feature>
<dbReference type="InterPro" id="IPR031330">
    <property type="entry name" value="Gly_Hdrlase_35_cat"/>
</dbReference>
<dbReference type="InterPro" id="IPR001944">
    <property type="entry name" value="Glycoside_Hdrlase_35"/>
</dbReference>
<dbReference type="InterPro" id="IPR036833">
    <property type="entry name" value="BetaGal_dom3_sf"/>
</dbReference>
<dbReference type="OrthoDB" id="1657402at2759"/>
<dbReference type="EC" id="3.2.1.23" evidence="3 8"/>
<keyword evidence="7 8" id="KW-0326">Glycosidase</keyword>
<dbReference type="EMBL" id="KQ947424">
    <property type="protein sequence ID" value="KUJ12477.1"/>
    <property type="molecule type" value="Genomic_DNA"/>
</dbReference>
<keyword evidence="13" id="KW-1185">Reference proteome</keyword>
<feature type="chain" id="PRO_5008267585" description="Beta-galactosidase" evidence="10">
    <location>
        <begin position="19"/>
        <end position="1011"/>
    </location>
</feature>
<dbReference type="KEGG" id="psco:LY89DRAFT_709663"/>
<dbReference type="FunFam" id="2.102.20.10:FF:000001">
    <property type="entry name" value="Beta-galactosidase A"/>
    <property type="match status" value="1"/>
</dbReference>
<keyword evidence="4 10" id="KW-0732">Signal</keyword>
<dbReference type="PANTHER" id="PTHR23421">
    <property type="entry name" value="BETA-GALACTOSIDASE RELATED"/>
    <property type="match status" value="1"/>
</dbReference>
<dbReference type="InterPro" id="IPR025300">
    <property type="entry name" value="BetaGal_jelly_roll_dom"/>
</dbReference>